<evidence type="ECO:0000313" key="5">
    <source>
        <dbReference type="Proteomes" id="UP000241074"/>
    </source>
</evidence>
<feature type="domain" description="FHA" evidence="3">
    <location>
        <begin position="292"/>
        <end position="341"/>
    </location>
</feature>
<dbReference type="InterPro" id="IPR000253">
    <property type="entry name" value="FHA_dom"/>
</dbReference>
<evidence type="ECO:0000313" key="4">
    <source>
        <dbReference type="EMBL" id="AVP99898.1"/>
    </source>
</evidence>
<dbReference type="Gene3D" id="2.60.200.20">
    <property type="match status" value="1"/>
</dbReference>
<protein>
    <recommendedName>
        <fullName evidence="3">FHA domain-containing protein</fullName>
    </recommendedName>
</protein>
<dbReference type="InterPro" id="IPR008984">
    <property type="entry name" value="SMAD_FHA_dom_sf"/>
</dbReference>
<sequence length="364" mass="38781">MSSEQAKAALLAVDLGPVDGLAALREKLLEVETRLEQMDNMASSVSPEVFTRVKADYEARRDGIIGEARPLYEAVMAEYQKLKAVFADLQQTEKRARLAREEIEFRAMLGEFDGAEKTSRLGAIDAEVGDAETVLAEVSAVRERFIAAVGDESELDGEPEASPQPEAEPEPEPESAVIADVPTPITAPSLEAPTGQIGAVTLPPVPQLSIPDITIPPPSRETMVAPAPAPAPPPSRPMPPPVPSTMVLQAIKLPLANTEPVSAISTPSKPGRLVPQNPEAGRQTHVATVKTLSIGAAPESDIRIAGPGVELRHAELRPSASGFTLVDLDSRNGTRVNGERVNSRLLEDEDVVMIGAARFVFRLS</sequence>
<dbReference type="OrthoDB" id="5242544at2"/>
<dbReference type="KEGG" id="xba:C7S18_23165"/>
<gene>
    <name evidence="4" type="ORF">C7S18_23165</name>
</gene>
<proteinExistence type="predicted"/>
<keyword evidence="1" id="KW-0175">Coiled coil</keyword>
<dbReference type="EMBL" id="CP027860">
    <property type="protein sequence ID" value="AVP99898.1"/>
    <property type="molecule type" value="Genomic_DNA"/>
</dbReference>
<organism evidence="4 5">
    <name type="scientific">Ahniella affigens</name>
    <dbReference type="NCBI Taxonomy" id="2021234"/>
    <lineage>
        <taxon>Bacteria</taxon>
        <taxon>Pseudomonadati</taxon>
        <taxon>Pseudomonadota</taxon>
        <taxon>Gammaproteobacteria</taxon>
        <taxon>Lysobacterales</taxon>
        <taxon>Rhodanobacteraceae</taxon>
        <taxon>Ahniella</taxon>
    </lineage>
</organism>
<dbReference type="Proteomes" id="UP000241074">
    <property type="component" value="Chromosome"/>
</dbReference>
<name>A0A2P1PYI3_9GAMM</name>
<evidence type="ECO:0000256" key="1">
    <source>
        <dbReference type="SAM" id="Coils"/>
    </source>
</evidence>
<keyword evidence="5" id="KW-1185">Reference proteome</keyword>
<feature type="region of interest" description="Disordered" evidence="2">
    <location>
        <begin position="261"/>
        <end position="282"/>
    </location>
</feature>
<dbReference type="PROSITE" id="PS50006">
    <property type="entry name" value="FHA_DOMAIN"/>
    <property type="match status" value="1"/>
</dbReference>
<dbReference type="RefSeq" id="WP_106893817.1">
    <property type="nucleotide sequence ID" value="NZ_CP027860.1"/>
</dbReference>
<accession>A0A2P1PYI3</accession>
<feature type="region of interest" description="Disordered" evidence="2">
    <location>
        <begin position="149"/>
        <end position="175"/>
    </location>
</feature>
<reference evidence="4 5" key="1">
    <citation type="submission" date="2018-03" db="EMBL/GenBank/DDBJ databases">
        <title>Ahniella affigens gen. nov., sp. nov., a gammaproteobacterium isolated from sandy soil near a stream.</title>
        <authorList>
            <person name="Ko Y."/>
            <person name="Kim J.-H."/>
        </authorList>
    </citation>
    <scope>NUCLEOTIDE SEQUENCE [LARGE SCALE GENOMIC DNA]</scope>
    <source>
        <strain evidence="4 5">D13</strain>
    </source>
</reference>
<feature type="coiled-coil region" evidence="1">
    <location>
        <begin position="72"/>
        <end position="102"/>
    </location>
</feature>
<evidence type="ECO:0000256" key="2">
    <source>
        <dbReference type="SAM" id="MobiDB-lite"/>
    </source>
</evidence>
<dbReference type="CDD" id="cd00060">
    <property type="entry name" value="FHA"/>
    <property type="match status" value="1"/>
</dbReference>
<dbReference type="SUPFAM" id="SSF49879">
    <property type="entry name" value="SMAD/FHA domain"/>
    <property type="match status" value="1"/>
</dbReference>
<reference evidence="4 5" key="2">
    <citation type="submission" date="2018-03" db="EMBL/GenBank/DDBJ databases">
        <authorList>
            <person name="Keele B.F."/>
        </authorList>
    </citation>
    <scope>NUCLEOTIDE SEQUENCE [LARGE SCALE GENOMIC DNA]</scope>
    <source>
        <strain evidence="4 5">D13</strain>
    </source>
</reference>
<dbReference type="AlphaFoldDB" id="A0A2P1PYI3"/>
<dbReference type="SMART" id="SM00240">
    <property type="entry name" value="FHA"/>
    <property type="match status" value="1"/>
</dbReference>
<evidence type="ECO:0000259" key="3">
    <source>
        <dbReference type="PROSITE" id="PS50006"/>
    </source>
</evidence>
<dbReference type="Pfam" id="PF00498">
    <property type="entry name" value="FHA"/>
    <property type="match status" value="1"/>
</dbReference>